<dbReference type="GO" id="GO:0003677">
    <property type="term" value="F:DNA binding"/>
    <property type="evidence" value="ECO:0007669"/>
    <property type="project" value="UniProtKB-KW"/>
</dbReference>
<keyword evidence="3" id="KW-0347">Helicase</keyword>
<dbReference type="STRING" id="1328759.A0A5C2SJ12"/>
<dbReference type="OrthoDB" id="3054623at2759"/>
<dbReference type="GO" id="GO:0006338">
    <property type="term" value="P:chromatin remodeling"/>
    <property type="evidence" value="ECO:0007669"/>
    <property type="project" value="TreeGrafter"/>
</dbReference>
<dbReference type="InterPro" id="IPR027417">
    <property type="entry name" value="P-loop_NTPase"/>
</dbReference>
<dbReference type="GO" id="GO:0016887">
    <property type="term" value="F:ATP hydrolysis activity"/>
    <property type="evidence" value="ECO:0007669"/>
    <property type="project" value="TreeGrafter"/>
</dbReference>
<evidence type="ECO:0000256" key="3">
    <source>
        <dbReference type="ARBA" id="ARBA00022806"/>
    </source>
</evidence>
<dbReference type="EMBL" id="ML122256">
    <property type="protein sequence ID" value="RPD63268.1"/>
    <property type="molecule type" value="Genomic_DNA"/>
</dbReference>
<evidence type="ECO:0000313" key="6">
    <source>
        <dbReference type="EMBL" id="RPD63268.1"/>
    </source>
</evidence>
<keyword evidence="4" id="KW-0067">ATP-binding</keyword>
<protein>
    <submittedName>
        <fullName evidence="6">Uncharacterized protein</fullName>
    </submittedName>
</protein>
<accession>A0A5C2SJ12</accession>
<keyword evidence="3" id="KW-0378">Hydrolase</keyword>
<dbReference type="GO" id="GO:0000812">
    <property type="term" value="C:Swr1 complex"/>
    <property type="evidence" value="ECO:0007669"/>
    <property type="project" value="TreeGrafter"/>
</dbReference>
<comment type="subcellular location">
    <subcellularLocation>
        <location evidence="1">Nucleus</location>
    </subcellularLocation>
</comment>
<dbReference type="PANTHER" id="PTHR45685">
    <property type="entry name" value="HELICASE SRCAP-RELATED"/>
    <property type="match status" value="1"/>
</dbReference>
<gene>
    <name evidence="6" type="ORF">L227DRAFT_608538</name>
</gene>
<proteinExistence type="predicted"/>
<dbReference type="InterPro" id="IPR050520">
    <property type="entry name" value="INO80/SWR1_helicase"/>
</dbReference>
<evidence type="ECO:0000256" key="5">
    <source>
        <dbReference type="SAM" id="MobiDB-lite"/>
    </source>
</evidence>
<reference evidence="6" key="1">
    <citation type="journal article" date="2018" name="Genome Biol. Evol.">
        <title>Genomics and development of Lentinus tigrinus, a white-rot wood-decaying mushroom with dimorphic fruiting bodies.</title>
        <authorList>
            <person name="Wu B."/>
            <person name="Xu Z."/>
            <person name="Knudson A."/>
            <person name="Carlson A."/>
            <person name="Chen N."/>
            <person name="Kovaka S."/>
            <person name="LaButti K."/>
            <person name="Lipzen A."/>
            <person name="Pennachio C."/>
            <person name="Riley R."/>
            <person name="Schakwitz W."/>
            <person name="Umezawa K."/>
            <person name="Ohm R.A."/>
            <person name="Grigoriev I.V."/>
            <person name="Nagy L.G."/>
            <person name="Gibbons J."/>
            <person name="Hibbett D."/>
        </authorList>
    </citation>
    <scope>NUCLEOTIDE SEQUENCE [LARGE SCALE GENOMIC DNA]</scope>
    <source>
        <strain evidence="6">ALCF2SS1-6</strain>
    </source>
</reference>
<dbReference type="GO" id="GO:0005524">
    <property type="term" value="F:ATP binding"/>
    <property type="evidence" value="ECO:0007669"/>
    <property type="project" value="UniProtKB-KW"/>
</dbReference>
<dbReference type="PANTHER" id="PTHR45685:SF1">
    <property type="entry name" value="HELICASE SRCAP"/>
    <property type="match status" value="1"/>
</dbReference>
<evidence type="ECO:0000256" key="1">
    <source>
        <dbReference type="ARBA" id="ARBA00004123"/>
    </source>
</evidence>
<organism evidence="6 7">
    <name type="scientific">Lentinus tigrinus ALCF2SS1-6</name>
    <dbReference type="NCBI Taxonomy" id="1328759"/>
    <lineage>
        <taxon>Eukaryota</taxon>
        <taxon>Fungi</taxon>
        <taxon>Dikarya</taxon>
        <taxon>Basidiomycota</taxon>
        <taxon>Agaricomycotina</taxon>
        <taxon>Agaricomycetes</taxon>
        <taxon>Polyporales</taxon>
        <taxon>Polyporaceae</taxon>
        <taxon>Lentinus</taxon>
    </lineage>
</organism>
<dbReference type="AlphaFoldDB" id="A0A5C2SJ12"/>
<keyword evidence="7" id="KW-1185">Reference proteome</keyword>
<name>A0A5C2SJ12_9APHY</name>
<keyword evidence="2" id="KW-0547">Nucleotide-binding</keyword>
<evidence type="ECO:0000313" key="7">
    <source>
        <dbReference type="Proteomes" id="UP000313359"/>
    </source>
</evidence>
<evidence type="ECO:0000256" key="4">
    <source>
        <dbReference type="ARBA" id="ARBA00022840"/>
    </source>
</evidence>
<dbReference type="GO" id="GO:0042393">
    <property type="term" value="F:histone binding"/>
    <property type="evidence" value="ECO:0007669"/>
    <property type="project" value="TreeGrafter"/>
</dbReference>
<dbReference type="GO" id="GO:0004386">
    <property type="term" value="F:helicase activity"/>
    <property type="evidence" value="ECO:0007669"/>
    <property type="project" value="UniProtKB-KW"/>
</dbReference>
<evidence type="ECO:0000256" key="2">
    <source>
        <dbReference type="ARBA" id="ARBA00022741"/>
    </source>
</evidence>
<feature type="compositionally biased region" description="Acidic residues" evidence="5">
    <location>
        <begin position="25"/>
        <end position="38"/>
    </location>
</feature>
<dbReference type="Proteomes" id="UP000313359">
    <property type="component" value="Unassembled WGS sequence"/>
</dbReference>
<feature type="region of interest" description="Disordered" evidence="5">
    <location>
        <begin position="1"/>
        <end position="38"/>
    </location>
</feature>
<dbReference type="Gene3D" id="3.40.50.300">
    <property type="entry name" value="P-loop containing nucleotide triphosphate hydrolases"/>
    <property type="match status" value="1"/>
</dbReference>
<sequence length="196" mass="21356">MLEPSPWKCLSAPQSASAPNPLEGFDAEDEWSPSDNEEGSCSHMRVSLNADPHVFCFISSSHSGGVGIKAHHIGQVCDVHIYHSISQHTAEEALLCKVNQKCSLDDIVIWRGEFDWHMLLSGADKGALTCTLGNFENIDNAQAAQLSVQEELQLEDEDAQDITAKGTSGDPHGAQTTRLLSASHDDCVVWLQLFLD</sequence>